<sequence>MKKIFLPLLLVSSVFTSCDKNFDIAQMIRKKSDVIKDKKSKLIDEEPFEVKFNPVTPKYKLETREIVENFYHNRINRGSSFWGQFLVAKNGEIIYEDYQGYANYQNKEKINDSTPMHVASVGKVFTGITVLRLVNSGKISLDQKVNTILPGFPYDDITVRLLLSHRSGLPYYGHFTAKPGIWDTKTTLTNKDVLNLLETKDIKLDFKPDTRFTYSNTNYVILALIVEQITQKSLQDAMKELVLEPLKMHNTFVLDNLSNKENVTQSYHANNQKMHWDYLDGTYGDKNIYTTARDLLKLDKALYSDKFISKALKAQMYKGYSYEKAGSNNYGLAIRMVEPKNNDGNLYTFHNGWWRGNKTSYVTLRQDTITIICFNNHNSQLAYKTKELAPKLGNYPFIEVND</sequence>
<proteinExistence type="predicted"/>
<dbReference type="InterPro" id="IPR012338">
    <property type="entry name" value="Beta-lactam/transpept-like"/>
</dbReference>
<feature type="domain" description="Beta-lactamase-related" evidence="1">
    <location>
        <begin position="84"/>
        <end position="367"/>
    </location>
</feature>
<dbReference type="AlphaFoldDB" id="A0A1H6J4S2"/>
<dbReference type="PANTHER" id="PTHR46825:SF9">
    <property type="entry name" value="BETA-LACTAMASE-RELATED DOMAIN-CONTAINING PROTEIN"/>
    <property type="match status" value="1"/>
</dbReference>
<accession>A0A1H6J4S2</accession>
<reference evidence="2 3" key="1">
    <citation type="submission" date="2016-10" db="EMBL/GenBank/DDBJ databases">
        <authorList>
            <person name="de Groot N.N."/>
        </authorList>
    </citation>
    <scope>NUCLEOTIDE SEQUENCE [LARGE SCALE GENOMIC DNA]</scope>
    <source>
        <strain evidence="2 3">CGMCC 1.10825</strain>
    </source>
</reference>
<dbReference type="EMBL" id="FNXE01000002">
    <property type="protein sequence ID" value="SEH57076.1"/>
    <property type="molecule type" value="Genomic_DNA"/>
</dbReference>
<evidence type="ECO:0000313" key="2">
    <source>
        <dbReference type="EMBL" id="SEH57076.1"/>
    </source>
</evidence>
<dbReference type="STRING" id="1159016.SAMN02927937_00267"/>
<evidence type="ECO:0000313" key="3">
    <source>
        <dbReference type="Proteomes" id="UP000199634"/>
    </source>
</evidence>
<dbReference type="OrthoDB" id="9793489at2"/>
<dbReference type="Pfam" id="PF00144">
    <property type="entry name" value="Beta-lactamase"/>
    <property type="match status" value="1"/>
</dbReference>
<name>A0A1H6J4S2_9FLAO</name>
<evidence type="ECO:0000259" key="1">
    <source>
        <dbReference type="Pfam" id="PF00144"/>
    </source>
</evidence>
<protein>
    <submittedName>
        <fullName evidence="2">CubicO group peptidase, beta-lactamase class C family</fullName>
    </submittedName>
</protein>
<dbReference type="Gene3D" id="3.40.710.10">
    <property type="entry name" value="DD-peptidase/beta-lactamase superfamily"/>
    <property type="match status" value="1"/>
</dbReference>
<keyword evidence="3" id="KW-1185">Reference proteome</keyword>
<dbReference type="Proteomes" id="UP000199634">
    <property type="component" value="Unassembled WGS sequence"/>
</dbReference>
<dbReference type="RefSeq" id="WP_091095539.1">
    <property type="nucleotide sequence ID" value="NZ_FNXE01000002.1"/>
</dbReference>
<dbReference type="PANTHER" id="PTHR46825">
    <property type="entry name" value="D-ALANYL-D-ALANINE-CARBOXYPEPTIDASE/ENDOPEPTIDASE AMPH"/>
    <property type="match status" value="1"/>
</dbReference>
<organism evidence="2 3">
    <name type="scientific">Paenimyroides marinum</name>
    <dbReference type="NCBI Taxonomy" id="1159016"/>
    <lineage>
        <taxon>Bacteria</taxon>
        <taxon>Pseudomonadati</taxon>
        <taxon>Bacteroidota</taxon>
        <taxon>Flavobacteriia</taxon>
        <taxon>Flavobacteriales</taxon>
        <taxon>Flavobacteriaceae</taxon>
        <taxon>Paenimyroides</taxon>
    </lineage>
</organism>
<gene>
    <name evidence="2" type="ORF">SAMN02927937_00267</name>
</gene>
<dbReference type="InterPro" id="IPR050491">
    <property type="entry name" value="AmpC-like"/>
</dbReference>
<dbReference type="InterPro" id="IPR001466">
    <property type="entry name" value="Beta-lactam-related"/>
</dbReference>
<dbReference type="SUPFAM" id="SSF56601">
    <property type="entry name" value="beta-lactamase/transpeptidase-like"/>
    <property type="match status" value="1"/>
</dbReference>
<dbReference type="PROSITE" id="PS51257">
    <property type="entry name" value="PROKAR_LIPOPROTEIN"/>
    <property type="match status" value="1"/>
</dbReference>